<name>A0A1M4NI00_9HELI</name>
<proteinExistence type="predicted"/>
<protein>
    <submittedName>
        <fullName evidence="1">OMP1151</fullName>
    </submittedName>
</protein>
<accession>A0A1M4NI00</accession>
<organism evidence="1">
    <name type="scientific">Helicobacter suis</name>
    <dbReference type="NCBI Taxonomy" id="104628"/>
    <lineage>
        <taxon>Bacteria</taxon>
        <taxon>Pseudomonadati</taxon>
        <taxon>Campylobacterota</taxon>
        <taxon>Epsilonproteobacteria</taxon>
        <taxon>Campylobacterales</taxon>
        <taxon>Helicobacteraceae</taxon>
        <taxon>Helicobacter</taxon>
    </lineage>
</organism>
<dbReference type="EMBL" id="LT633694">
    <property type="protein sequence ID" value="SFZ72596.1"/>
    <property type="molecule type" value="Genomic_DNA"/>
</dbReference>
<sequence>MDLHLKKALFLASLSCLNANESFVDNSDFLAIMPSDKEEENTPQVKLEHKLEQKVAPQNTLKEQEVTPLKSAELLQSQVKREFKEKKKAQKHFKAMQTKNGFFLGSEIAIKGTKLTQSLSLISNATDDLITYSHTSSNANFNMGVLMGYQHYFGATKKHGIKFSMHLYGGTPSSITTNIDIYKSKVSANYTPLNFGLDIKYLFDFLNVIKKNRHTLGLSVGFGWRMQYYFAKIDPIKTMIGAFITNKPKDIFNHGFYPTIGLHYYLNHHQFEVNYRFGGAINYQSLIPSKIVAQNGNFKGEVLFSNFLTKATNSSYIAFNYAYLF</sequence>
<evidence type="ECO:0000313" key="1">
    <source>
        <dbReference type="EMBL" id="SFZ72596.1"/>
    </source>
</evidence>
<reference evidence="1" key="1">
    <citation type="submission" date="2016-10" db="EMBL/GenBank/DDBJ databases">
        <title>Proteomic and phylogenetic analysis of the outer membrane protein repertoire of gastric Helicobacter species.</title>
        <authorList>
            <person name="Joosten M."/>
        </authorList>
    </citation>
    <scope>NUCLEOTIDE SEQUENCE</scope>
    <source>
        <strain evidence="1">HS9</strain>
    </source>
</reference>
<dbReference type="RefSeq" id="WP_104686040.1">
    <property type="nucleotide sequence ID" value="NZ_FZLE01000066.1"/>
</dbReference>
<dbReference type="AlphaFoldDB" id="A0A1M4NI00"/>
<gene>
    <name evidence="1" type="primary">omp1151</name>
</gene>